<dbReference type="GO" id="GO:0030151">
    <property type="term" value="F:molybdenum ion binding"/>
    <property type="evidence" value="ECO:0007669"/>
    <property type="project" value="InterPro"/>
</dbReference>
<dbReference type="GO" id="GO:0006790">
    <property type="term" value="P:sulfur compound metabolic process"/>
    <property type="evidence" value="ECO:0007669"/>
    <property type="project" value="TreeGrafter"/>
</dbReference>
<sequence length="345" mass="37010">MSKKISSSRRKFLAGSATVAGLAAATSVVPISVVNANHLEPGSKGLPDFIKWKKRSALIIHSGKTMESHRGAVGSSVITPIRHIYIRNNMPSMTDAQIGDRSKWKVKIEGVKNPKTFTLAQLKRMGQTTIATVLQCSGNGRGFFPHKPRGSQWRTGAAACVMWTGCPITTVVEACGGIASGTKYITATGVDHVPTGLDPKKATVERSLPKKVHKDAILAWEMNGVPLPNAHGGPLRFIPPGYFGINNVKHLGKLAFTAEESSVKYMKSSYRISPIGKKGSQYPTCWEMPVKSYITSPLKSAKSGDVVISGVAFGGTKKVGKIKVSTDGGQSWKKAKFVGPYLGKY</sequence>
<dbReference type="InterPro" id="IPR005066">
    <property type="entry name" value="MoCF_OxRdtse_dimer"/>
</dbReference>
<dbReference type="NCBIfam" id="TIGR01409">
    <property type="entry name" value="TAT_signal_seq"/>
    <property type="match status" value="1"/>
</dbReference>
<dbReference type="AlphaFoldDB" id="A0A382IDA7"/>
<reference evidence="3" key="1">
    <citation type="submission" date="2018-05" db="EMBL/GenBank/DDBJ databases">
        <authorList>
            <person name="Lanie J.A."/>
            <person name="Ng W.-L."/>
            <person name="Kazmierczak K.M."/>
            <person name="Andrzejewski T.M."/>
            <person name="Davidsen T.M."/>
            <person name="Wayne K.J."/>
            <person name="Tettelin H."/>
            <person name="Glass J.I."/>
            <person name="Rusch D."/>
            <person name="Podicherti R."/>
            <person name="Tsui H.-C.T."/>
            <person name="Winkler M.E."/>
        </authorList>
    </citation>
    <scope>NUCLEOTIDE SEQUENCE</scope>
</reference>
<dbReference type="PROSITE" id="PS51318">
    <property type="entry name" value="TAT"/>
    <property type="match status" value="1"/>
</dbReference>
<dbReference type="InterPro" id="IPR008335">
    <property type="entry name" value="Mopterin_OxRdtase_euk"/>
</dbReference>
<dbReference type="GO" id="GO:0008482">
    <property type="term" value="F:sulfite oxidase activity"/>
    <property type="evidence" value="ECO:0007669"/>
    <property type="project" value="TreeGrafter"/>
</dbReference>
<feature type="non-terminal residue" evidence="3">
    <location>
        <position position="345"/>
    </location>
</feature>
<dbReference type="SUPFAM" id="SSF56524">
    <property type="entry name" value="Oxidoreductase molybdopterin-binding domain"/>
    <property type="match status" value="1"/>
</dbReference>
<dbReference type="Gene3D" id="2.60.40.650">
    <property type="match status" value="1"/>
</dbReference>
<dbReference type="Gene3D" id="3.90.420.10">
    <property type="entry name" value="Oxidoreductase, molybdopterin-binding domain"/>
    <property type="match status" value="1"/>
</dbReference>
<organism evidence="3">
    <name type="scientific">marine metagenome</name>
    <dbReference type="NCBI Taxonomy" id="408172"/>
    <lineage>
        <taxon>unclassified sequences</taxon>
        <taxon>metagenomes</taxon>
        <taxon>ecological metagenomes</taxon>
    </lineage>
</organism>
<feature type="domain" description="Moybdenum cofactor oxidoreductase dimerisation" evidence="2">
    <location>
        <begin position="285"/>
        <end position="337"/>
    </location>
</feature>
<dbReference type="InterPro" id="IPR036374">
    <property type="entry name" value="OxRdtase_Mopterin-bd_sf"/>
</dbReference>
<protein>
    <recommendedName>
        <fullName evidence="4">Oxidoreductase molybdopterin-binding domain-containing protein</fullName>
    </recommendedName>
</protein>
<evidence type="ECO:0008006" key="4">
    <source>
        <dbReference type="Google" id="ProtNLM"/>
    </source>
</evidence>
<feature type="domain" description="Oxidoreductase molybdopterin-binding" evidence="1">
    <location>
        <begin position="100"/>
        <end position="262"/>
    </location>
</feature>
<dbReference type="PANTHER" id="PTHR19372:SF7">
    <property type="entry name" value="SULFITE OXIDASE, MITOCHONDRIAL"/>
    <property type="match status" value="1"/>
</dbReference>
<evidence type="ECO:0000313" key="3">
    <source>
        <dbReference type="EMBL" id="SVB97508.1"/>
    </source>
</evidence>
<dbReference type="Pfam" id="PF03404">
    <property type="entry name" value="Mo-co_dimer"/>
    <property type="match status" value="1"/>
</dbReference>
<evidence type="ECO:0000259" key="1">
    <source>
        <dbReference type="Pfam" id="PF00174"/>
    </source>
</evidence>
<dbReference type="InterPro" id="IPR000572">
    <property type="entry name" value="OxRdtase_Mopterin-bd_dom"/>
</dbReference>
<proteinExistence type="predicted"/>
<dbReference type="PRINTS" id="PR00407">
    <property type="entry name" value="EUMOPTERIN"/>
</dbReference>
<dbReference type="InterPro" id="IPR019546">
    <property type="entry name" value="TAT_signal_bac_arc"/>
</dbReference>
<name>A0A382IDA7_9ZZZZ</name>
<accession>A0A382IDA7</accession>
<dbReference type="EMBL" id="UINC01066614">
    <property type="protein sequence ID" value="SVB97508.1"/>
    <property type="molecule type" value="Genomic_DNA"/>
</dbReference>
<gene>
    <name evidence="3" type="ORF">METZ01_LOCUS250362</name>
</gene>
<dbReference type="InterPro" id="IPR006311">
    <property type="entry name" value="TAT_signal"/>
</dbReference>
<dbReference type="GO" id="GO:0043546">
    <property type="term" value="F:molybdopterin cofactor binding"/>
    <property type="evidence" value="ECO:0007669"/>
    <property type="project" value="TreeGrafter"/>
</dbReference>
<dbReference type="Pfam" id="PF00174">
    <property type="entry name" value="Oxidored_molyb"/>
    <property type="match status" value="1"/>
</dbReference>
<dbReference type="GO" id="GO:0020037">
    <property type="term" value="F:heme binding"/>
    <property type="evidence" value="ECO:0007669"/>
    <property type="project" value="TreeGrafter"/>
</dbReference>
<evidence type="ECO:0000259" key="2">
    <source>
        <dbReference type="Pfam" id="PF03404"/>
    </source>
</evidence>
<dbReference type="PANTHER" id="PTHR19372">
    <property type="entry name" value="SULFITE REDUCTASE"/>
    <property type="match status" value="1"/>
</dbReference>